<sequence>MPGATWTTRAAAASCGSARPVPARRRSVAEAPSPIWLLGAPFSGVTWLAGVLGMHPQLYATPQLHLTLADDVGNLLEVFAASQGEHGHGLLRAVAEIACGGQSDAGIEAARGWLDQRRRLSTGALLQELAARVAPRRLVIPDAETALRSYELLRLLRLTPQSPVVQLLRHPWTQGRLMSSWCRERLFVPVDYKDYSQDPPQVEPQVPWLRAQINLDRIAAHARLRRITAEALDREFDATLAGLCQWLGVDADPATLALMADPGRWPYAGLGPAAAPGGLEPDVLMDWPADLSAQAPAGSLEAPLPWRADGMGFDAQVRRLAQDCGY</sequence>
<comment type="caution">
    <text evidence="1">The sequence shown here is derived from an EMBL/GenBank/DDBJ whole genome shotgun (WGS) entry which is preliminary data.</text>
</comment>
<dbReference type="EMBL" id="PSNW01000001">
    <property type="protein sequence ID" value="PPE75761.1"/>
    <property type="molecule type" value="Genomic_DNA"/>
</dbReference>
<accession>A0A2S5TLB2</accession>
<dbReference type="Proteomes" id="UP000238220">
    <property type="component" value="Unassembled WGS sequence"/>
</dbReference>
<dbReference type="Gene3D" id="3.40.50.300">
    <property type="entry name" value="P-loop containing nucleotide triphosphate hydrolases"/>
    <property type="match status" value="1"/>
</dbReference>
<organism evidence="1 2">
    <name type="scientific">Solimonas fluminis</name>
    <dbReference type="NCBI Taxonomy" id="2086571"/>
    <lineage>
        <taxon>Bacteria</taxon>
        <taxon>Pseudomonadati</taxon>
        <taxon>Pseudomonadota</taxon>
        <taxon>Gammaproteobacteria</taxon>
        <taxon>Nevskiales</taxon>
        <taxon>Nevskiaceae</taxon>
        <taxon>Solimonas</taxon>
    </lineage>
</organism>
<evidence type="ECO:0000313" key="2">
    <source>
        <dbReference type="Proteomes" id="UP000238220"/>
    </source>
</evidence>
<dbReference type="SUPFAM" id="SSF52540">
    <property type="entry name" value="P-loop containing nucleoside triphosphate hydrolases"/>
    <property type="match status" value="1"/>
</dbReference>
<name>A0A2S5TLB2_9GAMM</name>
<reference evidence="1 2" key="1">
    <citation type="submission" date="2018-02" db="EMBL/GenBank/DDBJ databases">
        <title>Genome sequencing of Solimonas sp. HR-BB.</title>
        <authorList>
            <person name="Lee Y."/>
            <person name="Jeon C.O."/>
        </authorList>
    </citation>
    <scope>NUCLEOTIDE SEQUENCE [LARGE SCALE GENOMIC DNA]</scope>
    <source>
        <strain evidence="1 2">HR-BB</strain>
    </source>
</reference>
<keyword evidence="2" id="KW-1185">Reference proteome</keyword>
<evidence type="ECO:0000313" key="1">
    <source>
        <dbReference type="EMBL" id="PPE75761.1"/>
    </source>
</evidence>
<dbReference type="InterPro" id="IPR027417">
    <property type="entry name" value="P-loop_NTPase"/>
</dbReference>
<dbReference type="Pfam" id="PF13469">
    <property type="entry name" value="Sulfotransfer_3"/>
    <property type="match status" value="1"/>
</dbReference>
<gene>
    <name evidence="1" type="ORF">C3942_02385</name>
</gene>
<protein>
    <recommendedName>
        <fullName evidence="3">Sulfotransferase family protein</fullName>
    </recommendedName>
</protein>
<dbReference type="AlphaFoldDB" id="A0A2S5TLB2"/>
<proteinExistence type="predicted"/>
<evidence type="ECO:0008006" key="3">
    <source>
        <dbReference type="Google" id="ProtNLM"/>
    </source>
</evidence>